<dbReference type="FunFam" id="3.90.400.10:FF:000002">
    <property type="entry name" value="Sucrose isomerase"/>
    <property type="match status" value="1"/>
</dbReference>
<organism evidence="5 6">
    <name type="scientific">Candidatus Alloenteromonas pullicola</name>
    <dbReference type="NCBI Taxonomy" id="2840784"/>
    <lineage>
        <taxon>Bacteria</taxon>
        <taxon>Bacillati</taxon>
        <taxon>Bacillota</taxon>
        <taxon>Bacillota incertae sedis</taxon>
        <taxon>Candidatus Alloenteromonas</taxon>
    </lineage>
</organism>
<reference evidence="5" key="1">
    <citation type="submission" date="2020-10" db="EMBL/GenBank/DDBJ databases">
        <authorList>
            <person name="Gilroy R."/>
        </authorList>
    </citation>
    <scope>NUCLEOTIDE SEQUENCE</scope>
    <source>
        <strain evidence="5">ChiGjej1B1-22543</strain>
    </source>
</reference>
<sequence length="548" mass="63940">MQKPKPFFDKVFYQIYPRSFADSNGDGIGDLRGIISKLDYLAELGIDVIWLSPVYKSPLMDMGYDISDYYSIHPDLGTMDDFDDLIKEAARRDIRIVMDLVVNHTSDQHPWFIASKDKNSKYRDYYIYRKGKKNGRKPPNNWTSMFTGPAWSRNEGDDEYYLHLYSKQQPDLNWHNEAVVEEVEKILRFYLDKGVYGFRCDVINQIYKESLEDGKGHSFSGRGSEHYLGVEGNHKMLRRLYDDVFSHYDCVVIGETYQVSKECGKRYLENHELDMFFQFDTANCDKIKSLPVFAKRFKPSLLRDAFYSWQTAVSWNANYLENHDQRRSISRFGSMQFHKESGKALGMLLLTLRGTPFIYQGEEIGMTDLPIGDPDKSQDVSCRLVSGIMKRFHFPRKLRYKCCHNINRDNSRSPMQWDKGVSAGFSTSKDTWIQVNENYLAGINVYDESLDPDSIYNFYKRLTYLRHRDEVLSYGEIYPIKVHSELIAFQRVYLGRRRLVLINLTPKRMAIDRHLILSGAKLLLSSASSPSYEHGLLEPYEADIFTLE</sequence>
<feature type="domain" description="Glycosyl hydrolase family 13 catalytic" evidence="4">
    <location>
        <begin position="14"/>
        <end position="412"/>
    </location>
</feature>
<dbReference type="SUPFAM" id="SSF51011">
    <property type="entry name" value="Glycosyl hydrolase domain"/>
    <property type="match status" value="1"/>
</dbReference>
<dbReference type="PANTHER" id="PTHR10357:SF179">
    <property type="entry name" value="NEUTRAL AND BASIC AMINO ACID TRANSPORT PROTEIN RBAT"/>
    <property type="match status" value="1"/>
</dbReference>
<dbReference type="InterPro" id="IPR006047">
    <property type="entry name" value="GH13_cat_dom"/>
</dbReference>
<keyword evidence="3" id="KW-0326">Glycosidase</keyword>
<protein>
    <submittedName>
        <fullName evidence="5">Alpha-glucosidase</fullName>
    </submittedName>
</protein>
<dbReference type="PANTHER" id="PTHR10357">
    <property type="entry name" value="ALPHA-AMYLASE FAMILY MEMBER"/>
    <property type="match status" value="1"/>
</dbReference>
<gene>
    <name evidence="5" type="ORF">IAC52_03035</name>
</gene>
<dbReference type="Proteomes" id="UP000824070">
    <property type="component" value="Unassembled WGS sequence"/>
</dbReference>
<dbReference type="GO" id="GO:0004556">
    <property type="term" value="F:alpha-amylase activity"/>
    <property type="evidence" value="ECO:0007669"/>
    <property type="project" value="TreeGrafter"/>
</dbReference>
<dbReference type="InterPro" id="IPR045857">
    <property type="entry name" value="O16G_dom_2"/>
</dbReference>
<dbReference type="SMART" id="SM00642">
    <property type="entry name" value="Aamy"/>
    <property type="match status" value="1"/>
</dbReference>
<evidence type="ECO:0000259" key="4">
    <source>
        <dbReference type="SMART" id="SM00642"/>
    </source>
</evidence>
<dbReference type="Gene3D" id="3.90.400.10">
    <property type="entry name" value="Oligo-1,6-glucosidase, Domain 2"/>
    <property type="match status" value="1"/>
</dbReference>
<evidence type="ECO:0000256" key="3">
    <source>
        <dbReference type="ARBA" id="ARBA00023295"/>
    </source>
</evidence>
<dbReference type="EMBL" id="DVMV01000019">
    <property type="protein sequence ID" value="HIU45256.1"/>
    <property type="molecule type" value="Genomic_DNA"/>
</dbReference>
<keyword evidence="2" id="KW-0378">Hydrolase</keyword>
<dbReference type="Gene3D" id="3.20.20.80">
    <property type="entry name" value="Glycosidases"/>
    <property type="match status" value="1"/>
</dbReference>
<evidence type="ECO:0000313" key="5">
    <source>
        <dbReference type="EMBL" id="HIU45256.1"/>
    </source>
</evidence>
<proteinExistence type="inferred from homology"/>
<evidence type="ECO:0000313" key="6">
    <source>
        <dbReference type="Proteomes" id="UP000824070"/>
    </source>
</evidence>
<evidence type="ECO:0000256" key="2">
    <source>
        <dbReference type="ARBA" id="ARBA00022801"/>
    </source>
</evidence>
<reference evidence="5" key="2">
    <citation type="journal article" date="2021" name="PeerJ">
        <title>Extensive microbial diversity within the chicken gut microbiome revealed by metagenomics and culture.</title>
        <authorList>
            <person name="Gilroy R."/>
            <person name="Ravi A."/>
            <person name="Getino M."/>
            <person name="Pursley I."/>
            <person name="Horton D.L."/>
            <person name="Alikhan N.F."/>
            <person name="Baker D."/>
            <person name="Gharbi K."/>
            <person name="Hall N."/>
            <person name="Watson M."/>
            <person name="Adriaenssens E.M."/>
            <person name="Foster-Nyarko E."/>
            <person name="Jarju S."/>
            <person name="Secka A."/>
            <person name="Antonio M."/>
            <person name="Oren A."/>
            <person name="Chaudhuri R.R."/>
            <person name="La Ragione R."/>
            <person name="Hildebrand F."/>
            <person name="Pallen M.J."/>
        </authorList>
    </citation>
    <scope>NUCLEOTIDE SEQUENCE</scope>
    <source>
        <strain evidence="5">ChiGjej1B1-22543</strain>
    </source>
</reference>
<accession>A0A9D1LNS4</accession>
<dbReference type="Pfam" id="PF00128">
    <property type="entry name" value="Alpha-amylase"/>
    <property type="match status" value="1"/>
</dbReference>
<evidence type="ECO:0000256" key="1">
    <source>
        <dbReference type="ARBA" id="ARBA00008061"/>
    </source>
</evidence>
<dbReference type="SUPFAM" id="SSF51445">
    <property type="entry name" value="(Trans)glycosidases"/>
    <property type="match status" value="1"/>
</dbReference>
<dbReference type="AlphaFoldDB" id="A0A9D1LNS4"/>
<comment type="caution">
    <text evidence="5">The sequence shown here is derived from an EMBL/GenBank/DDBJ whole genome shotgun (WGS) entry which is preliminary data.</text>
</comment>
<name>A0A9D1LNS4_9FIRM</name>
<comment type="similarity">
    <text evidence="1">Belongs to the glycosyl hydrolase 13 family.</text>
</comment>
<dbReference type="InterPro" id="IPR017853">
    <property type="entry name" value="GH"/>
</dbReference>
<dbReference type="CDD" id="cd11333">
    <property type="entry name" value="AmyAc_SI_OligoGlu_DGase"/>
    <property type="match status" value="1"/>
</dbReference>
<dbReference type="GO" id="GO:0009313">
    <property type="term" value="P:oligosaccharide catabolic process"/>
    <property type="evidence" value="ECO:0007669"/>
    <property type="project" value="TreeGrafter"/>
</dbReference>